<dbReference type="OrthoDB" id="3467214at2"/>
<dbReference type="Pfam" id="PF13377">
    <property type="entry name" value="Peripla_BP_3"/>
    <property type="match status" value="1"/>
</dbReference>
<dbReference type="GO" id="GO:0003700">
    <property type="term" value="F:DNA-binding transcription factor activity"/>
    <property type="evidence" value="ECO:0007669"/>
    <property type="project" value="TreeGrafter"/>
</dbReference>
<organism evidence="6 7">
    <name type="scientific">Marinitenerispora sediminis</name>
    <dbReference type="NCBI Taxonomy" id="1931232"/>
    <lineage>
        <taxon>Bacteria</taxon>
        <taxon>Bacillati</taxon>
        <taxon>Actinomycetota</taxon>
        <taxon>Actinomycetes</taxon>
        <taxon>Streptosporangiales</taxon>
        <taxon>Nocardiopsidaceae</taxon>
        <taxon>Marinitenerispora</taxon>
    </lineage>
</organism>
<protein>
    <submittedName>
        <fullName evidence="6">LacI family transcriptional regulator</fullName>
    </submittedName>
</protein>
<feature type="compositionally biased region" description="Low complexity" evidence="4">
    <location>
        <begin position="10"/>
        <end position="19"/>
    </location>
</feature>
<dbReference type="SUPFAM" id="SSF53822">
    <property type="entry name" value="Periplasmic binding protein-like I"/>
    <property type="match status" value="1"/>
</dbReference>
<evidence type="ECO:0000256" key="4">
    <source>
        <dbReference type="SAM" id="MobiDB-lite"/>
    </source>
</evidence>
<reference evidence="6 7" key="1">
    <citation type="submission" date="2018-04" db="EMBL/GenBank/DDBJ databases">
        <title>Novel actinobacteria from marine sediment.</title>
        <authorList>
            <person name="Ng Z.Y."/>
            <person name="Tan G.Y.A."/>
        </authorList>
    </citation>
    <scope>NUCLEOTIDE SEQUENCE [LARGE SCALE GENOMIC DNA]</scope>
    <source>
        <strain evidence="6 7">TPS81</strain>
    </source>
</reference>
<evidence type="ECO:0000256" key="3">
    <source>
        <dbReference type="ARBA" id="ARBA00023163"/>
    </source>
</evidence>
<dbReference type="CDD" id="cd01392">
    <property type="entry name" value="HTH_LacI"/>
    <property type="match status" value="1"/>
</dbReference>
<dbReference type="Gene3D" id="3.40.50.2300">
    <property type="match status" value="2"/>
</dbReference>
<evidence type="ECO:0000313" key="7">
    <source>
        <dbReference type="Proteomes" id="UP000253318"/>
    </source>
</evidence>
<dbReference type="InterPro" id="IPR028082">
    <property type="entry name" value="Peripla_BP_I"/>
</dbReference>
<dbReference type="InterPro" id="IPR000843">
    <property type="entry name" value="HTH_LacI"/>
</dbReference>
<evidence type="ECO:0000256" key="1">
    <source>
        <dbReference type="ARBA" id="ARBA00023015"/>
    </source>
</evidence>
<proteinExistence type="predicted"/>
<dbReference type="SMART" id="SM00354">
    <property type="entry name" value="HTH_LACI"/>
    <property type="match status" value="1"/>
</dbReference>
<dbReference type="CDD" id="cd06285">
    <property type="entry name" value="PBP1_LacI-like"/>
    <property type="match status" value="1"/>
</dbReference>
<dbReference type="Pfam" id="PF00356">
    <property type="entry name" value="LacI"/>
    <property type="match status" value="1"/>
</dbReference>
<accession>A0A368TC02</accession>
<keyword evidence="2" id="KW-0238">DNA-binding</keyword>
<feature type="region of interest" description="Disordered" evidence="4">
    <location>
        <begin position="1"/>
        <end position="34"/>
    </location>
</feature>
<dbReference type="RefSeq" id="WP_114398942.1">
    <property type="nucleotide sequence ID" value="NZ_QEIM01000097.1"/>
</dbReference>
<keyword evidence="3" id="KW-0804">Transcription</keyword>
<evidence type="ECO:0000256" key="2">
    <source>
        <dbReference type="ARBA" id="ARBA00023125"/>
    </source>
</evidence>
<keyword evidence="1" id="KW-0805">Transcription regulation</keyword>
<dbReference type="PROSITE" id="PS50932">
    <property type="entry name" value="HTH_LACI_2"/>
    <property type="match status" value="1"/>
</dbReference>
<dbReference type="GO" id="GO:0000976">
    <property type="term" value="F:transcription cis-regulatory region binding"/>
    <property type="evidence" value="ECO:0007669"/>
    <property type="project" value="TreeGrafter"/>
</dbReference>
<dbReference type="SUPFAM" id="SSF47413">
    <property type="entry name" value="lambda repressor-like DNA-binding domains"/>
    <property type="match status" value="1"/>
</dbReference>
<gene>
    <name evidence="6" type="ORF">DEF24_00925</name>
</gene>
<dbReference type="InterPro" id="IPR046335">
    <property type="entry name" value="LacI/GalR-like_sensor"/>
</dbReference>
<evidence type="ECO:0000259" key="5">
    <source>
        <dbReference type="PROSITE" id="PS50932"/>
    </source>
</evidence>
<feature type="domain" description="HTH lacI-type" evidence="5">
    <location>
        <begin position="37"/>
        <end position="91"/>
    </location>
</feature>
<dbReference type="PANTHER" id="PTHR30146">
    <property type="entry name" value="LACI-RELATED TRANSCRIPTIONAL REPRESSOR"/>
    <property type="match status" value="1"/>
</dbReference>
<dbReference type="Proteomes" id="UP000253318">
    <property type="component" value="Unassembled WGS sequence"/>
</dbReference>
<comment type="caution">
    <text evidence="6">The sequence shown here is derived from an EMBL/GenBank/DDBJ whole genome shotgun (WGS) entry which is preliminary data.</text>
</comment>
<dbReference type="EMBL" id="QEIN01000004">
    <property type="protein sequence ID" value="RCV62506.1"/>
    <property type="molecule type" value="Genomic_DNA"/>
</dbReference>
<dbReference type="Gene3D" id="1.10.260.40">
    <property type="entry name" value="lambda repressor-like DNA-binding domains"/>
    <property type="match status" value="1"/>
</dbReference>
<dbReference type="AlphaFoldDB" id="A0A368TC02"/>
<sequence length="365" mass="37802">MSGEVPDGSGHAAAGRPAPEGGGSGEAGPWPRPARPAKLADIAREAGVHVTTASRALRGSEGVGPETAARVREVAQRLGYLPHPAAASLRTGRSKLLGVVVPRLTDLVLATIYEGIEQGAASAGYQAVVANSGDDREAQRLRVATLLANRVDGLILGDARTDSPLVHELRRRGTKIVLTSRRLPGVVSVTCDDVLGGRMAAEHLVGLGHRDVGVIAGEPYASTGIERTRGFVTALADAGLPVPDANVLRSGFDVRGGREAAEELLARTPRPTALFAVNDFAAIGAMGAIRDAGLRVGDDVAVVGFNDVPLAAELPVALTTVRSPMREMGRQAALALVALIAGEHVESLRMRPELMARASTLGTRG</sequence>
<dbReference type="InterPro" id="IPR010982">
    <property type="entry name" value="Lambda_DNA-bd_dom_sf"/>
</dbReference>
<evidence type="ECO:0000313" key="6">
    <source>
        <dbReference type="EMBL" id="RCV62506.1"/>
    </source>
</evidence>
<dbReference type="PANTHER" id="PTHR30146:SF138">
    <property type="entry name" value="TRANSCRIPTIONAL REGULATORY PROTEIN"/>
    <property type="match status" value="1"/>
</dbReference>
<name>A0A368TC02_9ACTN</name>
<keyword evidence="7" id="KW-1185">Reference proteome</keyword>